<dbReference type="Gene3D" id="2.102.10.10">
    <property type="entry name" value="Rieske [2Fe-2S] iron-sulphur domain"/>
    <property type="match status" value="1"/>
</dbReference>
<reference evidence="10" key="1">
    <citation type="journal article" date="2014" name="Int. J. Syst. Evol. Microbiol.">
        <title>Complete genome sequence of Corynebacterium casei LMG S-19264T (=DSM 44701T), isolated from a smear-ripened cheese.</title>
        <authorList>
            <consortium name="US DOE Joint Genome Institute (JGI-PGF)"/>
            <person name="Walter F."/>
            <person name="Albersmeier A."/>
            <person name="Kalinowski J."/>
            <person name="Ruckert C."/>
        </authorList>
    </citation>
    <scope>NUCLEOTIDE SEQUENCE</scope>
    <source>
        <strain evidence="10">CGMCC 1.15360</strain>
    </source>
</reference>
<dbReference type="InterPro" id="IPR017941">
    <property type="entry name" value="Rieske_2Fe-2S"/>
</dbReference>
<evidence type="ECO:0000256" key="6">
    <source>
        <dbReference type="ARBA" id="ARBA00023002"/>
    </source>
</evidence>
<dbReference type="InterPro" id="IPR023753">
    <property type="entry name" value="FAD/NAD-binding_dom"/>
</dbReference>
<evidence type="ECO:0000313" key="10">
    <source>
        <dbReference type="EMBL" id="GGD81082.1"/>
    </source>
</evidence>
<sequence>MTMSDLPDLENGIRGSELAAGKMVAGTYRGERVVLLRRDDGIVAVSGECTHLGAPLETGVVVDGEIRCPWHHARFSASSGEAVGGPAIKPLGCFDVAETDATIRVTGRRGAAPVPAGGAVSESIVIIGSGGAGYALARELAKAGEGDRVTLITREDEQPYDRTYLSKQYLAGGKGRDDCFLPHGEDGLPGVTVRTATPVASIDRNARTICTEKGEEIAYDVLVLANGARPVMPDFPGSERDNVFQLRSLADADSLIAAAEKAGSAVVLGASFIGLEVAASLRERGLSVDVVDQSAVPLEPVLGSQIGKFVQGLHEDHEVRFHLGRQIAGFDGTSVSLDNGAQIPADLLVVGAGVAPCSDLAKQAGLALDADNGGVTVDGRFRTDDPAIRAIGDLASYPDPRLGQQLRIEHWVLAQRHGEHLAWLLLGRSDAPFSETPFFWSGHFGTQLRYVGHAAKPDPVHEEGKVEDGEFAIFFGKQGGPDEAQALASCGRDRQTLEVEASWNRSGASLA</sequence>
<evidence type="ECO:0000256" key="5">
    <source>
        <dbReference type="ARBA" id="ARBA00022827"/>
    </source>
</evidence>
<gene>
    <name evidence="10" type="ORF">GCM10010990_33780</name>
</gene>
<evidence type="ECO:0000256" key="4">
    <source>
        <dbReference type="ARBA" id="ARBA00022723"/>
    </source>
</evidence>
<evidence type="ECO:0000256" key="3">
    <source>
        <dbReference type="ARBA" id="ARBA00022714"/>
    </source>
</evidence>
<dbReference type="GO" id="GO:0005737">
    <property type="term" value="C:cytoplasm"/>
    <property type="evidence" value="ECO:0007669"/>
    <property type="project" value="TreeGrafter"/>
</dbReference>
<dbReference type="GO" id="GO:0016651">
    <property type="term" value="F:oxidoreductase activity, acting on NAD(P)H"/>
    <property type="evidence" value="ECO:0007669"/>
    <property type="project" value="TreeGrafter"/>
</dbReference>
<dbReference type="EMBL" id="BMIP01000010">
    <property type="protein sequence ID" value="GGD81082.1"/>
    <property type="molecule type" value="Genomic_DNA"/>
</dbReference>
<accession>A0A916Z969</accession>
<reference evidence="10" key="2">
    <citation type="submission" date="2020-09" db="EMBL/GenBank/DDBJ databases">
        <authorList>
            <person name="Sun Q."/>
            <person name="Zhou Y."/>
        </authorList>
    </citation>
    <scope>NUCLEOTIDE SEQUENCE</scope>
    <source>
        <strain evidence="10">CGMCC 1.15360</strain>
    </source>
</reference>
<evidence type="ECO:0000256" key="7">
    <source>
        <dbReference type="ARBA" id="ARBA00023004"/>
    </source>
</evidence>
<comment type="caution">
    <text evidence="10">The sequence shown here is derived from an EMBL/GenBank/DDBJ whole genome shotgun (WGS) entry which is preliminary data.</text>
</comment>
<proteinExistence type="predicted"/>
<dbReference type="GO" id="GO:0046872">
    <property type="term" value="F:metal ion binding"/>
    <property type="evidence" value="ECO:0007669"/>
    <property type="project" value="UniProtKB-KW"/>
</dbReference>
<dbReference type="PANTHER" id="PTHR43557:SF2">
    <property type="entry name" value="RIESKE DOMAIN-CONTAINING PROTEIN-RELATED"/>
    <property type="match status" value="1"/>
</dbReference>
<dbReference type="Gene3D" id="3.50.50.60">
    <property type="entry name" value="FAD/NAD(P)-binding domain"/>
    <property type="match status" value="2"/>
</dbReference>
<keyword evidence="5" id="KW-0274">FAD</keyword>
<keyword evidence="2" id="KW-0285">Flavoprotein</keyword>
<dbReference type="AlphaFoldDB" id="A0A916Z969"/>
<name>A0A916Z969_9SPHN</name>
<dbReference type="PRINTS" id="PR00411">
    <property type="entry name" value="PNDRDTASEI"/>
</dbReference>
<dbReference type="InterPro" id="IPR036188">
    <property type="entry name" value="FAD/NAD-bd_sf"/>
</dbReference>
<organism evidence="10 11">
    <name type="scientific">Croceicoccus mobilis</name>
    <dbReference type="NCBI Taxonomy" id="1703339"/>
    <lineage>
        <taxon>Bacteria</taxon>
        <taxon>Pseudomonadati</taxon>
        <taxon>Pseudomonadota</taxon>
        <taxon>Alphaproteobacteria</taxon>
        <taxon>Sphingomonadales</taxon>
        <taxon>Erythrobacteraceae</taxon>
        <taxon>Croceicoccus</taxon>
    </lineage>
</organism>
<dbReference type="PROSITE" id="PS51296">
    <property type="entry name" value="RIESKE"/>
    <property type="match status" value="1"/>
</dbReference>
<dbReference type="SUPFAM" id="SSF51905">
    <property type="entry name" value="FAD/NAD(P)-binding domain"/>
    <property type="match status" value="2"/>
</dbReference>
<keyword evidence="6" id="KW-0560">Oxidoreductase</keyword>
<dbReference type="SUPFAM" id="SSF55424">
    <property type="entry name" value="FAD/NAD-linked reductases, dimerisation (C-terminal) domain"/>
    <property type="match status" value="1"/>
</dbReference>
<comment type="cofactor">
    <cofactor evidence="1">
        <name>FAD</name>
        <dbReference type="ChEBI" id="CHEBI:57692"/>
    </cofactor>
</comment>
<dbReference type="PANTHER" id="PTHR43557">
    <property type="entry name" value="APOPTOSIS-INDUCING FACTOR 1"/>
    <property type="match status" value="1"/>
</dbReference>
<keyword evidence="3" id="KW-0001">2Fe-2S</keyword>
<dbReference type="Proteomes" id="UP000612349">
    <property type="component" value="Unassembled WGS sequence"/>
</dbReference>
<evidence type="ECO:0000313" key="11">
    <source>
        <dbReference type="Proteomes" id="UP000612349"/>
    </source>
</evidence>
<dbReference type="PRINTS" id="PR00368">
    <property type="entry name" value="FADPNR"/>
</dbReference>
<keyword evidence="7" id="KW-0408">Iron</keyword>
<protein>
    <submittedName>
        <fullName evidence="10">Pyridine nucleotide-disulfide oxidoreductase</fullName>
    </submittedName>
</protein>
<dbReference type="SUPFAM" id="SSF50022">
    <property type="entry name" value="ISP domain"/>
    <property type="match status" value="1"/>
</dbReference>
<dbReference type="InterPro" id="IPR016156">
    <property type="entry name" value="FAD/NAD-linked_Rdtase_dimer_sf"/>
</dbReference>
<dbReference type="GO" id="GO:0051537">
    <property type="term" value="F:2 iron, 2 sulfur cluster binding"/>
    <property type="evidence" value="ECO:0007669"/>
    <property type="project" value="UniProtKB-KW"/>
</dbReference>
<keyword evidence="4" id="KW-0479">Metal-binding</keyword>
<feature type="domain" description="Rieske" evidence="9">
    <location>
        <begin position="10"/>
        <end position="105"/>
    </location>
</feature>
<dbReference type="Pfam" id="PF07992">
    <property type="entry name" value="Pyr_redox_2"/>
    <property type="match status" value="1"/>
</dbReference>
<dbReference type="InterPro" id="IPR036922">
    <property type="entry name" value="Rieske_2Fe-2S_sf"/>
</dbReference>
<evidence type="ECO:0000259" key="9">
    <source>
        <dbReference type="PROSITE" id="PS51296"/>
    </source>
</evidence>
<keyword evidence="11" id="KW-1185">Reference proteome</keyword>
<dbReference type="InterPro" id="IPR050446">
    <property type="entry name" value="FAD-oxidoreductase/Apoptosis"/>
</dbReference>
<dbReference type="Gene3D" id="3.30.390.30">
    <property type="match status" value="1"/>
</dbReference>
<evidence type="ECO:0000256" key="1">
    <source>
        <dbReference type="ARBA" id="ARBA00001974"/>
    </source>
</evidence>
<dbReference type="Pfam" id="PF00355">
    <property type="entry name" value="Rieske"/>
    <property type="match status" value="1"/>
</dbReference>
<evidence type="ECO:0000256" key="8">
    <source>
        <dbReference type="ARBA" id="ARBA00023014"/>
    </source>
</evidence>
<keyword evidence="8" id="KW-0411">Iron-sulfur</keyword>
<evidence type="ECO:0000256" key="2">
    <source>
        <dbReference type="ARBA" id="ARBA00022630"/>
    </source>
</evidence>